<dbReference type="InterPro" id="IPR004013">
    <property type="entry name" value="PHP_dom"/>
</dbReference>
<dbReference type="RefSeq" id="WP_244527476.1">
    <property type="nucleotide sequence ID" value="NZ_FOCQ01000005.1"/>
</dbReference>
<gene>
    <name evidence="2" type="ORF">SAMN05444955_105194</name>
</gene>
<keyword evidence="3" id="KW-1185">Reference proteome</keyword>
<dbReference type="GO" id="GO:0035312">
    <property type="term" value="F:5'-3' DNA exonuclease activity"/>
    <property type="evidence" value="ECO:0007669"/>
    <property type="project" value="TreeGrafter"/>
</dbReference>
<dbReference type="PANTHER" id="PTHR42924:SF3">
    <property type="entry name" value="POLYMERASE_HISTIDINOL PHOSPHATASE N-TERMINAL DOMAIN-CONTAINING PROTEIN"/>
    <property type="match status" value="1"/>
</dbReference>
<dbReference type="GO" id="GO:0004534">
    <property type="term" value="F:5'-3' RNA exonuclease activity"/>
    <property type="evidence" value="ECO:0007669"/>
    <property type="project" value="TreeGrafter"/>
</dbReference>
<evidence type="ECO:0000259" key="1">
    <source>
        <dbReference type="SMART" id="SM00481"/>
    </source>
</evidence>
<dbReference type="SUPFAM" id="SSF89550">
    <property type="entry name" value="PHP domain-like"/>
    <property type="match status" value="1"/>
</dbReference>
<proteinExistence type="predicted"/>
<dbReference type="AlphaFoldDB" id="A0A1H8DJP7"/>
<dbReference type="Gene3D" id="1.10.150.650">
    <property type="match status" value="1"/>
</dbReference>
<dbReference type="Pfam" id="PF02811">
    <property type="entry name" value="PHP"/>
    <property type="match status" value="1"/>
</dbReference>
<dbReference type="CDD" id="cd07438">
    <property type="entry name" value="PHP_HisPPase_AMP"/>
    <property type="match status" value="1"/>
</dbReference>
<protein>
    <recommendedName>
        <fullName evidence="1">Polymerase/histidinol phosphatase N-terminal domain-containing protein</fullName>
    </recommendedName>
</protein>
<dbReference type="PANTHER" id="PTHR42924">
    <property type="entry name" value="EXONUCLEASE"/>
    <property type="match status" value="1"/>
</dbReference>
<dbReference type="SMART" id="SM00481">
    <property type="entry name" value="POLIIIAc"/>
    <property type="match status" value="1"/>
</dbReference>
<organism evidence="2 3">
    <name type="scientific">Lihuaxuella thermophila</name>
    <dbReference type="NCBI Taxonomy" id="1173111"/>
    <lineage>
        <taxon>Bacteria</taxon>
        <taxon>Bacillati</taxon>
        <taxon>Bacillota</taxon>
        <taxon>Bacilli</taxon>
        <taxon>Bacillales</taxon>
        <taxon>Thermoactinomycetaceae</taxon>
        <taxon>Lihuaxuella</taxon>
    </lineage>
</organism>
<dbReference type="EMBL" id="FOCQ01000005">
    <property type="protein sequence ID" value="SEN06974.1"/>
    <property type="molecule type" value="Genomic_DNA"/>
</dbReference>
<sequence>MRVDLHCHTTASDGLLTPAQVVRLAKEAGLAAVAITDHDTVAGVEEAKQAGSELGVEVVPGVEISTLWNGREIHMLGYFIDTQHPDLLNKLKAQREVRKLRNRMMIEKLNELGIDITMEEVEAKKRGPNLNVGRPHIAEVLIDKGVVQSMDEAFDRFLGRDGLAYVTPERISPQDAIELVHASGGVAVIAHPGLYERDELIPELVRKGLNGIEVNHPDHPEQAKERYRLLAEQYQLIATAGSDFHGERNGSMYHAPLGTCTVDYTSLTALKSAARVLG</sequence>
<dbReference type="InterPro" id="IPR003141">
    <property type="entry name" value="Pol/His_phosphatase_N"/>
</dbReference>
<accession>A0A1H8DJP7</accession>
<dbReference type="Proteomes" id="UP000199695">
    <property type="component" value="Unassembled WGS sequence"/>
</dbReference>
<evidence type="ECO:0000313" key="2">
    <source>
        <dbReference type="EMBL" id="SEN06974.1"/>
    </source>
</evidence>
<dbReference type="InterPro" id="IPR052018">
    <property type="entry name" value="PHP_domain"/>
</dbReference>
<dbReference type="InterPro" id="IPR016195">
    <property type="entry name" value="Pol/histidinol_Pase-like"/>
</dbReference>
<name>A0A1H8DJP7_9BACL</name>
<reference evidence="2 3" key="1">
    <citation type="submission" date="2016-10" db="EMBL/GenBank/DDBJ databases">
        <authorList>
            <person name="de Groot N.N."/>
        </authorList>
    </citation>
    <scope>NUCLEOTIDE SEQUENCE [LARGE SCALE GENOMIC DNA]</scope>
    <source>
        <strain evidence="2 3">DSM 46701</strain>
    </source>
</reference>
<feature type="domain" description="Polymerase/histidinol phosphatase N-terminal" evidence="1">
    <location>
        <begin position="3"/>
        <end position="68"/>
    </location>
</feature>
<dbReference type="Gene3D" id="3.20.20.140">
    <property type="entry name" value="Metal-dependent hydrolases"/>
    <property type="match status" value="1"/>
</dbReference>
<evidence type="ECO:0000313" key="3">
    <source>
        <dbReference type="Proteomes" id="UP000199695"/>
    </source>
</evidence>
<dbReference type="STRING" id="1173111.SAMN05444955_105194"/>